<dbReference type="RefSeq" id="WP_237379500.1">
    <property type="nucleotide sequence ID" value="NZ_CP071793.1"/>
</dbReference>
<dbReference type="InterPro" id="IPR036390">
    <property type="entry name" value="WH_DNA-bd_sf"/>
</dbReference>
<evidence type="ECO:0000256" key="2">
    <source>
        <dbReference type="ARBA" id="ARBA00023125"/>
    </source>
</evidence>
<proteinExistence type="predicted"/>
<dbReference type="SMART" id="SM00345">
    <property type="entry name" value="HTH_GNTR"/>
    <property type="match status" value="1"/>
</dbReference>
<feature type="domain" description="HTH gntR-type" evidence="4">
    <location>
        <begin position="11"/>
        <end position="79"/>
    </location>
</feature>
<keyword evidence="6" id="KW-1185">Reference proteome</keyword>
<dbReference type="GO" id="GO:0003700">
    <property type="term" value="F:DNA-binding transcription factor activity"/>
    <property type="evidence" value="ECO:0007669"/>
    <property type="project" value="InterPro"/>
</dbReference>
<accession>A0A8A4TLW2</accession>
<dbReference type="PANTHER" id="PTHR38445:SF7">
    <property type="entry name" value="GNTR-FAMILY TRANSCRIPTIONAL REGULATOR"/>
    <property type="match status" value="1"/>
</dbReference>
<name>A0A8A4TLW2_SULCO</name>
<dbReference type="InterPro" id="IPR000524">
    <property type="entry name" value="Tscrpt_reg_HTH_GntR"/>
</dbReference>
<sequence length="127" mass="14166">MLLSLSQQSQESLHQQLSRQIRRLILAGDLPPGFGLDSIRALAKTHRVSAITVRRAYDDLEHEGLIYSRPGKGYYVAEVPAHRKSDLIFQRLSHLLPPILGQALEEGLTEDELLAFIKNQIKTLGGA</sequence>
<evidence type="ECO:0000256" key="3">
    <source>
        <dbReference type="ARBA" id="ARBA00023163"/>
    </source>
</evidence>
<dbReference type="InterPro" id="IPR036388">
    <property type="entry name" value="WH-like_DNA-bd_sf"/>
</dbReference>
<organism evidence="5 6">
    <name type="scientific">Sulfidibacter corallicola</name>
    <dbReference type="NCBI Taxonomy" id="2818388"/>
    <lineage>
        <taxon>Bacteria</taxon>
        <taxon>Pseudomonadati</taxon>
        <taxon>Acidobacteriota</taxon>
        <taxon>Holophagae</taxon>
        <taxon>Acanthopleuribacterales</taxon>
        <taxon>Acanthopleuribacteraceae</taxon>
        <taxon>Sulfidibacter</taxon>
    </lineage>
</organism>
<keyword evidence="1" id="KW-0805">Transcription regulation</keyword>
<evidence type="ECO:0000313" key="5">
    <source>
        <dbReference type="EMBL" id="QTD49868.1"/>
    </source>
</evidence>
<gene>
    <name evidence="5" type="ORF">J3U87_30165</name>
</gene>
<dbReference type="KEGG" id="scor:J3U87_30165"/>
<protein>
    <submittedName>
        <fullName evidence="5">GntR family transcriptional regulator</fullName>
    </submittedName>
</protein>
<dbReference type="AlphaFoldDB" id="A0A8A4TLW2"/>
<dbReference type="GO" id="GO:0003677">
    <property type="term" value="F:DNA binding"/>
    <property type="evidence" value="ECO:0007669"/>
    <property type="project" value="UniProtKB-KW"/>
</dbReference>
<keyword evidence="2" id="KW-0238">DNA-binding</keyword>
<evidence type="ECO:0000256" key="1">
    <source>
        <dbReference type="ARBA" id="ARBA00023015"/>
    </source>
</evidence>
<dbReference type="PANTHER" id="PTHR38445">
    <property type="entry name" value="HTH-TYPE TRANSCRIPTIONAL REPRESSOR YTRA"/>
    <property type="match status" value="1"/>
</dbReference>
<dbReference type="Pfam" id="PF00392">
    <property type="entry name" value="GntR"/>
    <property type="match status" value="1"/>
</dbReference>
<dbReference type="Gene3D" id="1.10.10.10">
    <property type="entry name" value="Winged helix-like DNA-binding domain superfamily/Winged helix DNA-binding domain"/>
    <property type="match status" value="1"/>
</dbReference>
<dbReference type="Proteomes" id="UP000663929">
    <property type="component" value="Chromosome"/>
</dbReference>
<evidence type="ECO:0000259" key="4">
    <source>
        <dbReference type="PROSITE" id="PS50949"/>
    </source>
</evidence>
<evidence type="ECO:0000313" key="6">
    <source>
        <dbReference type="Proteomes" id="UP000663929"/>
    </source>
</evidence>
<dbReference type="PROSITE" id="PS50949">
    <property type="entry name" value="HTH_GNTR"/>
    <property type="match status" value="1"/>
</dbReference>
<reference evidence="5" key="1">
    <citation type="submission" date="2021-03" db="EMBL/GenBank/DDBJ databases">
        <title>Acanthopleuribacteraceae sp. M133.</title>
        <authorList>
            <person name="Wang G."/>
        </authorList>
    </citation>
    <scope>NUCLEOTIDE SEQUENCE</scope>
    <source>
        <strain evidence="5">M133</strain>
    </source>
</reference>
<dbReference type="CDD" id="cd07377">
    <property type="entry name" value="WHTH_GntR"/>
    <property type="match status" value="1"/>
</dbReference>
<keyword evidence="3" id="KW-0804">Transcription</keyword>
<dbReference type="SUPFAM" id="SSF46785">
    <property type="entry name" value="Winged helix' DNA-binding domain"/>
    <property type="match status" value="1"/>
</dbReference>
<dbReference type="EMBL" id="CP071793">
    <property type="protein sequence ID" value="QTD49868.1"/>
    <property type="molecule type" value="Genomic_DNA"/>
</dbReference>